<keyword evidence="4 6" id="KW-0413">Isomerase</keyword>
<dbReference type="OrthoDB" id="2461at2759"/>
<keyword evidence="8" id="KW-1185">Reference proteome</keyword>
<evidence type="ECO:0000256" key="4">
    <source>
        <dbReference type="ARBA" id="ARBA00023235"/>
    </source>
</evidence>
<dbReference type="UniPathway" id="UPA00904">
    <property type="reaction ID" value="UER00874"/>
</dbReference>
<dbReference type="GO" id="GO:0046523">
    <property type="term" value="F:S-methyl-5-thioribose-1-phosphate isomerase activity"/>
    <property type="evidence" value="ECO:0007669"/>
    <property type="project" value="UniProtKB-UniRule"/>
</dbReference>
<dbReference type="InterPro" id="IPR000649">
    <property type="entry name" value="IF-2B-related"/>
</dbReference>
<evidence type="ECO:0000256" key="1">
    <source>
        <dbReference type="ARBA" id="ARBA00022490"/>
    </source>
</evidence>
<comment type="subcellular location">
    <subcellularLocation>
        <location evidence="6">Cytoplasm</location>
    </subcellularLocation>
    <subcellularLocation>
        <location evidence="6">Nucleus</location>
    </subcellularLocation>
</comment>
<dbReference type="Gene3D" id="1.20.120.420">
    <property type="entry name" value="translation initiation factor eif-2b, domain 1"/>
    <property type="match status" value="1"/>
</dbReference>
<dbReference type="InterPro" id="IPR011559">
    <property type="entry name" value="Initiation_fac_2B_a/b/d"/>
</dbReference>
<feature type="active site" description="Proton donor" evidence="6">
    <location>
        <position position="253"/>
    </location>
</feature>
<dbReference type="EMBL" id="NCKV01000509">
    <property type="protein sequence ID" value="RWS30427.1"/>
    <property type="molecule type" value="Genomic_DNA"/>
</dbReference>
<comment type="catalytic activity">
    <reaction evidence="6">
        <text>5-(methylsulfanyl)-alpha-D-ribose 1-phosphate = 5-(methylsulfanyl)-D-ribulose 1-phosphate</text>
        <dbReference type="Rhea" id="RHEA:19989"/>
        <dbReference type="ChEBI" id="CHEBI:58533"/>
        <dbReference type="ChEBI" id="CHEBI:58548"/>
        <dbReference type="EC" id="5.3.1.23"/>
    </reaction>
</comment>
<dbReference type="InterPro" id="IPR027363">
    <property type="entry name" value="M1Pi_N"/>
</dbReference>
<evidence type="ECO:0000256" key="5">
    <source>
        <dbReference type="ARBA" id="ARBA00023242"/>
    </source>
</evidence>
<accession>A0A443SSE9</accession>
<dbReference type="PANTHER" id="PTHR43475">
    <property type="entry name" value="METHYLTHIORIBOSE-1-PHOSPHATE ISOMERASE"/>
    <property type="match status" value="1"/>
</dbReference>
<dbReference type="InterPro" id="IPR005251">
    <property type="entry name" value="IF-M1Pi"/>
</dbReference>
<dbReference type="SUPFAM" id="SSF100950">
    <property type="entry name" value="NagB/RpiA/CoA transferase-like"/>
    <property type="match status" value="1"/>
</dbReference>
<dbReference type="AlphaFoldDB" id="A0A443SSE9"/>
<keyword evidence="2 6" id="KW-0028">Amino-acid biosynthesis</keyword>
<dbReference type="VEuPathDB" id="VectorBase:LDEU001613"/>
<dbReference type="NCBIfam" id="TIGR00512">
    <property type="entry name" value="salvage_mtnA"/>
    <property type="match status" value="1"/>
</dbReference>
<reference evidence="7 8" key="1">
    <citation type="journal article" date="2018" name="Gigascience">
        <title>Genomes of trombidid mites reveal novel predicted allergens and laterally-transferred genes associated with secondary metabolism.</title>
        <authorList>
            <person name="Dong X."/>
            <person name="Chaisiri K."/>
            <person name="Xia D."/>
            <person name="Armstrong S.D."/>
            <person name="Fang Y."/>
            <person name="Donnelly M.J."/>
            <person name="Kadowaki T."/>
            <person name="McGarry J.W."/>
            <person name="Darby A.C."/>
            <person name="Makepeace B.L."/>
        </authorList>
    </citation>
    <scope>NUCLEOTIDE SEQUENCE [LARGE SCALE GENOMIC DNA]</scope>
    <source>
        <strain evidence="7">UoL-UT</strain>
    </source>
</reference>
<name>A0A443SSE9_9ACAR</name>
<dbReference type="PANTHER" id="PTHR43475:SF1">
    <property type="entry name" value="METHYLTHIORIBOSE-1-PHOSPHATE ISOMERASE"/>
    <property type="match status" value="1"/>
</dbReference>
<proteinExistence type="inferred from homology"/>
<dbReference type="HAMAP" id="MF_01678">
    <property type="entry name" value="Salvage_MtnA"/>
    <property type="match status" value="1"/>
</dbReference>
<dbReference type="STRING" id="299467.A0A443SSE9"/>
<comment type="caution">
    <text evidence="7">The sequence shown here is derived from an EMBL/GenBank/DDBJ whole genome shotgun (WGS) entry which is preliminary data.</text>
</comment>
<dbReference type="GO" id="GO:0005634">
    <property type="term" value="C:nucleus"/>
    <property type="evidence" value="ECO:0007669"/>
    <property type="project" value="UniProtKB-SubCell"/>
</dbReference>
<keyword evidence="1 6" id="KW-0963">Cytoplasm</keyword>
<feature type="site" description="Transition state stabilizer" evidence="6">
    <location>
        <position position="173"/>
    </location>
</feature>
<gene>
    <name evidence="7" type="ORF">B4U80_05153</name>
</gene>
<comment type="function">
    <text evidence="6">Catalyzes the interconversion of methylthioribose-1-phosphate (MTR-1-P) into methylthioribulose-1-phosphate (MTRu-1-P).</text>
</comment>
<comment type="pathway">
    <text evidence="6">Amino-acid biosynthesis; L-methionine biosynthesis via salvage pathway; L-methionine from S-methyl-5-thio-alpha-D-ribose 1-phosphate: step 1/6.</text>
</comment>
<evidence type="ECO:0000313" key="7">
    <source>
        <dbReference type="EMBL" id="RWS30427.1"/>
    </source>
</evidence>
<dbReference type="Proteomes" id="UP000288716">
    <property type="component" value="Unassembled WGS sequence"/>
</dbReference>
<dbReference type="EC" id="5.3.1.23" evidence="6"/>
<sequence length="369" mass="40911">MLESIIYQNGELKILDQLRVPKETIYLCVSNTDEAWIAIKRMNVRGAPAIAIVGLLSLCVEFSDIDSLLASKRLKERTKEAFVQYVKNRCDHLCTARPTAVNIAKECRRIVDHCNKIKNDENVSFDDMLLILKQNIESLYEMDVSINKMIGERGAMHIVTTSPKEPLNILTHCNTGSLATAGYGTALGVIRFLHSKGKLKRAFCTETRPFNQGSRLTAYELVQEKIPGTLICDSMVAALMKKEKIAAVVVGADRVVSNGDTANKIGTYQIAVIAKHHNVPFYVAAPLSSIDFNTSDGSKIPIEERPSHEIKFVEETQIAPKEIVCWNPAFDVTPADLISGIITEVGVFKPHEMGSLHQYQQALNDALNI</sequence>
<comment type="similarity">
    <text evidence="6">Belongs to the eIF-2B alpha/beta/delta subunits family. MtnA subfamily.</text>
</comment>
<evidence type="ECO:0000256" key="2">
    <source>
        <dbReference type="ARBA" id="ARBA00022605"/>
    </source>
</evidence>
<dbReference type="FunFam" id="3.40.50.10470:FF:000003">
    <property type="entry name" value="Methylthioribose-1-phosphate isomerase"/>
    <property type="match status" value="1"/>
</dbReference>
<dbReference type="GO" id="GO:0019509">
    <property type="term" value="P:L-methionine salvage from methylthioadenosine"/>
    <property type="evidence" value="ECO:0007669"/>
    <property type="project" value="UniProtKB-UniRule"/>
</dbReference>
<keyword evidence="5 6" id="KW-0539">Nucleus</keyword>
<dbReference type="FunFam" id="1.20.120.420:FF:000003">
    <property type="entry name" value="Methylthioribose-1-phosphate isomerase"/>
    <property type="match status" value="1"/>
</dbReference>
<dbReference type="Pfam" id="PF01008">
    <property type="entry name" value="IF-2B"/>
    <property type="match status" value="1"/>
</dbReference>
<dbReference type="InterPro" id="IPR037171">
    <property type="entry name" value="NagB/RpiA_transferase-like"/>
</dbReference>
<keyword evidence="3 6" id="KW-0486">Methionine biosynthesis</keyword>
<organism evidence="7 8">
    <name type="scientific">Leptotrombidium deliense</name>
    <dbReference type="NCBI Taxonomy" id="299467"/>
    <lineage>
        <taxon>Eukaryota</taxon>
        <taxon>Metazoa</taxon>
        <taxon>Ecdysozoa</taxon>
        <taxon>Arthropoda</taxon>
        <taxon>Chelicerata</taxon>
        <taxon>Arachnida</taxon>
        <taxon>Acari</taxon>
        <taxon>Acariformes</taxon>
        <taxon>Trombidiformes</taxon>
        <taxon>Prostigmata</taxon>
        <taxon>Anystina</taxon>
        <taxon>Parasitengona</taxon>
        <taxon>Trombiculoidea</taxon>
        <taxon>Trombiculidae</taxon>
        <taxon>Leptotrombidium</taxon>
    </lineage>
</organism>
<dbReference type="GO" id="GO:0005737">
    <property type="term" value="C:cytoplasm"/>
    <property type="evidence" value="ECO:0007669"/>
    <property type="project" value="UniProtKB-SubCell"/>
</dbReference>
<dbReference type="InterPro" id="IPR042529">
    <property type="entry name" value="IF_2B-like_C"/>
</dbReference>
<dbReference type="NCBIfam" id="NF004326">
    <property type="entry name" value="PRK05720.1"/>
    <property type="match status" value="1"/>
</dbReference>
<evidence type="ECO:0000313" key="8">
    <source>
        <dbReference type="Proteomes" id="UP000288716"/>
    </source>
</evidence>
<protein>
    <recommendedName>
        <fullName evidence="6">Methylthioribose-1-phosphate isomerase</fullName>
        <shortName evidence="6">M1Pi</shortName>
        <shortName evidence="6">MTR-1-P isomerase</shortName>
        <ecNumber evidence="6">5.3.1.23</ecNumber>
    </recommendedName>
    <alternativeName>
        <fullName evidence="6">S-methyl-5-thioribose-1-phosphate isomerase</fullName>
    </alternativeName>
    <alternativeName>
        <fullName evidence="6">Translation initiation factor eIF-2B subunit alpha/beta/delta-like protein</fullName>
    </alternativeName>
</protein>
<dbReference type="Gene3D" id="3.40.50.10470">
    <property type="entry name" value="Translation initiation factor eif-2b, domain 2"/>
    <property type="match status" value="1"/>
</dbReference>
<evidence type="ECO:0000256" key="3">
    <source>
        <dbReference type="ARBA" id="ARBA00023167"/>
    </source>
</evidence>
<dbReference type="NCBIfam" id="TIGR00524">
    <property type="entry name" value="eIF-2B_rel"/>
    <property type="match status" value="1"/>
</dbReference>
<evidence type="ECO:0000256" key="6">
    <source>
        <dbReference type="HAMAP-Rule" id="MF_03119"/>
    </source>
</evidence>